<dbReference type="EMBL" id="CM017622">
    <property type="protein sequence ID" value="TYH90856.1"/>
    <property type="molecule type" value="Genomic_DNA"/>
</dbReference>
<organism evidence="2 3">
    <name type="scientific">Gossypium tomentosum</name>
    <name type="common">Hawaiian cotton</name>
    <name type="synonym">Gossypium sandvicense</name>
    <dbReference type="NCBI Taxonomy" id="34277"/>
    <lineage>
        <taxon>Eukaryota</taxon>
        <taxon>Viridiplantae</taxon>
        <taxon>Streptophyta</taxon>
        <taxon>Embryophyta</taxon>
        <taxon>Tracheophyta</taxon>
        <taxon>Spermatophyta</taxon>
        <taxon>Magnoliopsida</taxon>
        <taxon>eudicotyledons</taxon>
        <taxon>Gunneridae</taxon>
        <taxon>Pentapetalae</taxon>
        <taxon>rosids</taxon>
        <taxon>malvids</taxon>
        <taxon>Malvales</taxon>
        <taxon>Malvaceae</taxon>
        <taxon>Malvoideae</taxon>
        <taxon>Gossypium</taxon>
    </lineage>
</organism>
<feature type="domain" description="PB1-like" evidence="1">
    <location>
        <begin position="6"/>
        <end position="104"/>
    </location>
</feature>
<evidence type="ECO:0000259" key="1">
    <source>
        <dbReference type="Pfam" id="PF26130"/>
    </source>
</evidence>
<accession>A0A5D2MHJ4</accession>
<dbReference type="PANTHER" id="PTHR31973">
    <property type="entry name" value="POLYPROTEIN, PUTATIVE-RELATED"/>
    <property type="match status" value="1"/>
</dbReference>
<gene>
    <name evidence="2" type="ORF">ES332_A13G077500v1</name>
</gene>
<protein>
    <recommendedName>
        <fullName evidence="1">PB1-like domain-containing protein</fullName>
    </recommendedName>
</protein>
<dbReference type="Pfam" id="PF26130">
    <property type="entry name" value="PB1-like"/>
    <property type="match status" value="1"/>
</dbReference>
<name>A0A5D2MHJ4_GOSTO</name>
<keyword evidence="3" id="KW-1185">Reference proteome</keyword>
<evidence type="ECO:0000313" key="3">
    <source>
        <dbReference type="Proteomes" id="UP000322667"/>
    </source>
</evidence>
<dbReference type="InterPro" id="IPR058594">
    <property type="entry name" value="PB1-like_dom_pln"/>
</dbReference>
<dbReference type="PANTHER" id="PTHR31973:SF187">
    <property type="entry name" value="MUTATOR TRANSPOSASE MUDRA PROTEIN"/>
    <property type="match status" value="1"/>
</dbReference>
<proteinExistence type="predicted"/>
<dbReference type="Proteomes" id="UP000322667">
    <property type="component" value="Chromosome A13"/>
</dbReference>
<reference evidence="2 3" key="1">
    <citation type="submission" date="2019-07" db="EMBL/GenBank/DDBJ databases">
        <title>WGS assembly of Gossypium tomentosum.</title>
        <authorList>
            <person name="Chen Z.J."/>
            <person name="Sreedasyam A."/>
            <person name="Ando A."/>
            <person name="Song Q."/>
            <person name="De L."/>
            <person name="Hulse-Kemp A."/>
            <person name="Ding M."/>
            <person name="Ye W."/>
            <person name="Kirkbride R."/>
            <person name="Jenkins J."/>
            <person name="Plott C."/>
            <person name="Lovell J."/>
            <person name="Lin Y.-M."/>
            <person name="Vaughn R."/>
            <person name="Liu B."/>
            <person name="Li W."/>
            <person name="Simpson S."/>
            <person name="Scheffler B."/>
            <person name="Saski C."/>
            <person name="Grover C."/>
            <person name="Hu G."/>
            <person name="Conover J."/>
            <person name="Carlson J."/>
            <person name="Shu S."/>
            <person name="Boston L."/>
            <person name="Williams M."/>
            <person name="Peterson D."/>
            <person name="Mcgee K."/>
            <person name="Jones D."/>
            <person name="Wendel J."/>
            <person name="Stelly D."/>
            <person name="Grimwood J."/>
            <person name="Schmutz J."/>
        </authorList>
    </citation>
    <scope>NUCLEOTIDE SEQUENCE [LARGE SCALE GENOMIC DNA]</scope>
    <source>
        <strain evidence="2">7179.01</strain>
    </source>
</reference>
<sequence length="381" mass="42913">MISWDKEYYLILHMGGHFVKDPYIGYVGGEVIRLKEDLDTIYYFELCKIVKIRLGFHTTMLVYFHEPGTVGLQNNLKVIYDNTSTIAMLDFWVKFKEIHLYAEHEVDNPIIVDDMLLLTAGESDVKGVEADREGDVEKVDLDGDDVVEGVQAVREGVQAIGEDHVEGVEANGKGDIERVQADMEDDVEGVQAEADKYSGGESDGQISLVSTVGEENVSGFGSSVSDENAVYFATSDGVDNIVTAVNGEEEDGNETEFLKNELKRVVVRCIASPNYPWRILASYSLIAKCMQIINFQEKHHCLDHPKMKLREIKRICVLEVHVNVSIDCCYKAKKIVKEKMVRNHKEEFVDSSPHFKRFYVCFDALKKGWKPGCRPLIGLDG</sequence>
<dbReference type="AlphaFoldDB" id="A0A5D2MHJ4"/>
<evidence type="ECO:0000313" key="2">
    <source>
        <dbReference type="EMBL" id="TYH90856.1"/>
    </source>
</evidence>